<protein>
    <submittedName>
        <fullName evidence="4">GCN5-related N-acetyltransferase</fullName>
    </submittedName>
</protein>
<evidence type="ECO:0000313" key="4">
    <source>
        <dbReference type="EMBL" id="ADD42433.1"/>
    </source>
</evidence>
<dbReference type="EMBL" id="CP001778">
    <property type="protein sequence ID" value="ADD42433.1"/>
    <property type="molecule type" value="Genomic_DNA"/>
</dbReference>
<keyword evidence="1 4" id="KW-0808">Transferase</keyword>
<dbReference type="PROSITE" id="PS51186">
    <property type="entry name" value="GNAT"/>
    <property type="match status" value="2"/>
</dbReference>
<dbReference type="SUPFAM" id="SSF55729">
    <property type="entry name" value="Acyl-CoA N-acyltransferases (Nat)"/>
    <property type="match status" value="1"/>
</dbReference>
<reference evidence="4 5" key="1">
    <citation type="journal article" date="2009" name="Stand. Genomic Sci.">
        <title>Complete genome sequence of Stackebrandtia nassauensis type strain (LLR-40K-21).</title>
        <authorList>
            <person name="Munk C."/>
            <person name="Lapidus A."/>
            <person name="Copeland A."/>
            <person name="Jando M."/>
            <person name="Mayilraj S."/>
            <person name="Glavina Del Rio T."/>
            <person name="Nolan M."/>
            <person name="Chen F."/>
            <person name="Lucas S."/>
            <person name="Tice H."/>
            <person name="Cheng J.F."/>
            <person name="Han C."/>
            <person name="Detter J.C."/>
            <person name="Bruce D."/>
            <person name="Goodwin L."/>
            <person name="Chain P."/>
            <person name="Pitluck S."/>
            <person name="Goker M."/>
            <person name="Ovchinikova G."/>
            <person name="Pati A."/>
            <person name="Ivanova N."/>
            <person name="Mavromatis K."/>
            <person name="Chen A."/>
            <person name="Palaniappan K."/>
            <person name="Land M."/>
            <person name="Hauser L."/>
            <person name="Chang Y.J."/>
            <person name="Jeffries C.D."/>
            <person name="Bristow J."/>
            <person name="Eisen J.A."/>
            <person name="Markowitz V."/>
            <person name="Hugenholtz P."/>
            <person name="Kyrpides N.C."/>
            <person name="Klenk H.P."/>
        </authorList>
    </citation>
    <scope>NUCLEOTIDE SEQUENCE [LARGE SCALE GENOMIC DNA]</scope>
    <source>
        <strain evidence="5">DSM 44728 / CIP 108903 / NRRL B-16338 / NBRC 102104 / LLR-40K-21</strain>
    </source>
</reference>
<dbReference type="eggNOG" id="COG0456">
    <property type="taxonomic scope" value="Bacteria"/>
</dbReference>
<evidence type="ECO:0000259" key="3">
    <source>
        <dbReference type="PROSITE" id="PS51186"/>
    </source>
</evidence>
<proteinExistence type="predicted"/>
<dbReference type="OrthoDB" id="273614at2"/>
<name>D3Q7G2_STANL</name>
<dbReference type="STRING" id="446470.Snas_2757"/>
<evidence type="ECO:0000256" key="1">
    <source>
        <dbReference type="ARBA" id="ARBA00022679"/>
    </source>
</evidence>
<gene>
    <name evidence="4" type="ordered locus">Snas_2757</name>
</gene>
<dbReference type="AlphaFoldDB" id="D3Q7G2"/>
<keyword evidence="5" id="KW-1185">Reference proteome</keyword>
<dbReference type="RefSeq" id="WP_013018004.1">
    <property type="nucleotide sequence ID" value="NC_013947.1"/>
</dbReference>
<organism evidence="4 5">
    <name type="scientific">Stackebrandtia nassauensis (strain DSM 44728 / CIP 108903 / NRRL B-16338 / NBRC 102104 / LLR-40K-21)</name>
    <dbReference type="NCBI Taxonomy" id="446470"/>
    <lineage>
        <taxon>Bacteria</taxon>
        <taxon>Bacillati</taxon>
        <taxon>Actinomycetota</taxon>
        <taxon>Actinomycetes</taxon>
        <taxon>Glycomycetales</taxon>
        <taxon>Glycomycetaceae</taxon>
        <taxon>Stackebrandtia</taxon>
    </lineage>
</organism>
<accession>D3Q7G2</accession>
<evidence type="ECO:0000313" key="5">
    <source>
        <dbReference type="Proteomes" id="UP000000844"/>
    </source>
</evidence>
<keyword evidence="2" id="KW-0012">Acyltransferase</keyword>
<evidence type="ECO:0000256" key="2">
    <source>
        <dbReference type="ARBA" id="ARBA00023315"/>
    </source>
</evidence>
<dbReference type="Pfam" id="PF00583">
    <property type="entry name" value="Acetyltransf_1"/>
    <property type="match status" value="2"/>
</dbReference>
<feature type="domain" description="N-acetyltransferase" evidence="3">
    <location>
        <begin position="180"/>
        <end position="322"/>
    </location>
</feature>
<dbReference type="KEGG" id="sna:Snas_2757"/>
<dbReference type="InterPro" id="IPR000182">
    <property type="entry name" value="GNAT_dom"/>
</dbReference>
<dbReference type="eggNOG" id="COG0454">
    <property type="taxonomic scope" value="Bacteria"/>
</dbReference>
<dbReference type="InterPro" id="IPR050832">
    <property type="entry name" value="Bact_Acetyltransf"/>
</dbReference>
<dbReference type="Proteomes" id="UP000000844">
    <property type="component" value="Chromosome"/>
</dbReference>
<dbReference type="GO" id="GO:0016747">
    <property type="term" value="F:acyltransferase activity, transferring groups other than amino-acyl groups"/>
    <property type="evidence" value="ECO:0007669"/>
    <property type="project" value="InterPro"/>
</dbReference>
<dbReference type="HOGENOM" id="CLU_074359_0_0_11"/>
<sequence length="322" mass="36062">MKTTGFQVGRTDALVDAWTRSAPGDPITTDRFRRLVLLDANFDPEGLRLAWDGDRVIGAAYAVRRRVAMVGDDLEPGRGWIPFYFVDPDRRRHGVGKRLLTEAMDWLRSCGRTEVDFSSYTPNYILPGLDADRYPAAKSLMDSLGFRTLYQASAMTLPIGEHLVPDKVRARVTELRTQGYSFSSPSPDELVPLIELANDHFNADWGRVIRETAAAGLPPDRILVARDPGGEIIGWGMCTAYEGIVDRFGPFGVVDRLRGLGLGEALLHLCLERMRALGGQNAWFLWTGEQTPAGHLYRKTGFTVTRRFHIMRAQLTDHKEQS</sequence>
<dbReference type="CDD" id="cd04301">
    <property type="entry name" value="NAT_SF"/>
    <property type="match status" value="2"/>
</dbReference>
<dbReference type="Gene3D" id="3.40.630.30">
    <property type="match status" value="2"/>
</dbReference>
<dbReference type="InterPro" id="IPR016181">
    <property type="entry name" value="Acyl_CoA_acyltransferase"/>
</dbReference>
<dbReference type="PANTHER" id="PTHR43877">
    <property type="entry name" value="AMINOALKYLPHOSPHONATE N-ACETYLTRANSFERASE-RELATED-RELATED"/>
    <property type="match status" value="1"/>
</dbReference>
<feature type="domain" description="N-acetyltransferase" evidence="3">
    <location>
        <begin position="1"/>
        <end position="160"/>
    </location>
</feature>